<gene>
    <name evidence="2" type="ORF">METZ01_LOCUS278137</name>
</gene>
<dbReference type="SUPFAM" id="SSF53271">
    <property type="entry name" value="PRTase-like"/>
    <property type="match status" value="1"/>
</dbReference>
<dbReference type="AlphaFoldDB" id="A0A382KP86"/>
<accession>A0A382KP86</accession>
<dbReference type="InterPro" id="IPR029057">
    <property type="entry name" value="PRTase-like"/>
</dbReference>
<organism evidence="2">
    <name type="scientific">marine metagenome</name>
    <dbReference type="NCBI Taxonomy" id="408172"/>
    <lineage>
        <taxon>unclassified sequences</taxon>
        <taxon>metagenomes</taxon>
        <taxon>ecological metagenomes</taxon>
    </lineage>
</organism>
<name>A0A382KP86_9ZZZZ</name>
<dbReference type="InterPro" id="IPR000836">
    <property type="entry name" value="PRTase_dom"/>
</dbReference>
<dbReference type="EMBL" id="UINC01081436">
    <property type="protein sequence ID" value="SVC25283.1"/>
    <property type="molecule type" value="Genomic_DNA"/>
</dbReference>
<dbReference type="Pfam" id="PF00156">
    <property type="entry name" value="Pribosyltran"/>
    <property type="match status" value="1"/>
</dbReference>
<reference evidence="2" key="1">
    <citation type="submission" date="2018-05" db="EMBL/GenBank/DDBJ databases">
        <authorList>
            <person name="Lanie J.A."/>
            <person name="Ng W.-L."/>
            <person name="Kazmierczak K.M."/>
            <person name="Andrzejewski T.M."/>
            <person name="Davidsen T.M."/>
            <person name="Wayne K.J."/>
            <person name="Tettelin H."/>
            <person name="Glass J.I."/>
            <person name="Rusch D."/>
            <person name="Podicherti R."/>
            <person name="Tsui H.-C.T."/>
            <person name="Winkler M.E."/>
        </authorList>
    </citation>
    <scope>NUCLEOTIDE SEQUENCE</scope>
</reference>
<sequence>MPPCYTGKGVFFVSIRDAQQEKIVINSDDFRRVLSRIAHQIIESQKGIKNLILAGIPTRGAILAQRLAENIKLFEGEEVLVATLDITAFRDDLDRGRDLTSHITKSVIDVEGMNVVLVDDVLFTGRSARAALDALTYSG</sequence>
<dbReference type="Gene3D" id="3.40.50.2020">
    <property type="match status" value="1"/>
</dbReference>
<dbReference type="PANTHER" id="PTHR11608:SF0">
    <property type="entry name" value="BIFUNCTIONAL PROTEIN PYRR"/>
    <property type="match status" value="1"/>
</dbReference>
<feature type="domain" description="Phosphoribosyltransferase" evidence="1">
    <location>
        <begin position="32"/>
        <end position="135"/>
    </location>
</feature>
<protein>
    <recommendedName>
        <fullName evidence="1">Phosphoribosyltransferase domain-containing protein</fullName>
    </recommendedName>
</protein>
<feature type="non-terminal residue" evidence="2">
    <location>
        <position position="139"/>
    </location>
</feature>
<proteinExistence type="predicted"/>
<dbReference type="PANTHER" id="PTHR11608">
    <property type="entry name" value="BIFUNCTIONAL PROTEIN PYRR"/>
    <property type="match status" value="1"/>
</dbReference>
<dbReference type="InterPro" id="IPR050137">
    <property type="entry name" value="PyrR_bifunctional"/>
</dbReference>
<evidence type="ECO:0000259" key="1">
    <source>
        <dbReference type="Pfam" id="PF00156"/>
    </source>
</evidence>
<dbReference type="CDD" id="cd06223">
    <property type="entry name" value="PRTases_typeI"/>
    <property type="match status" value="1"/>
</dbReference>
<evidence type="ECO:0000313" key="2">
    <source>
        <dbReference type="EMBL" id="SVC25283.1"/>
    </source>
</evidence>